<reference evidence="4" key="2">
    <citation type="journal article" date="2019" name="Int. J. Syst. Evol. Microbiol.">
        <title>The Global Catalogue of Microorganisms (GCM) 10K type strain sequencing project: providing services to taxonomists for standard genome sequencing and annotation.</title>
        <authorList>
            <consortium name="The Broad Institute Genomics Platform"/>
            <consortium name="The Broad Institute Genome Sequencing Center for Infectious Disease"/>
            <person name="Wu L."/>
            <person name="Ma J."/>
        </authorList>
    </citation>
    <scope>NUCLEOTIDE SEQUENCE [LARGE SCALE GENOMIC DNA]</scope>
    <source>
        <strain evidence="4">CGMCC 1.15772</strain>
    </source>
</reference>
<evidence type="ECO:0000313" key="1">
    <source>
        <dbReference type="EMBL" id="MFC6593093.1"/>
    </source>
</evidence>
<proteinExistence type="predicted"/>
<reference evidence="2" key="1">
    <citation type="journal article" date="2014" name="Int. J. Syst. Evol. Microbiol.">
        <title>Complete genome of a new Firmicutes species belonging to the dominant human colonic microbiota ('Ruminococcus bicirculans') reveals two chromosomes and a selective capacity to utilize plant glucans.</title>
        <authorList>
            <consortium name="NISC Comparative Sequencing Program"/>
            <person name="Wegmann U."/>
            <person name="Louis P."/>
            <person name="Goesmann A."/>
            <person name="Henrissat B."/>
            <person name="Duncan S.H."/>
            <person name="Flint H.J."/>
        </authorList>
    </citation>
    <scope>NUCLEOTIDE SEQUENCE</scope>
    <source>
        <strain evidence="2">NBRC 112440</strain>
    </source>
</reference>
<dbReference type="EMBL" id="JBHSWD010000004">
    <property type="protein sequence ID" value="MFC6593093.1"/>
    <property type="molecule type" value="Genomic_DNA"/>
</dbReference>
<dbReference type="Proteomes" id="UP001596297">
    <property type="component" value="Unassembled WGS sequence"/>
</dbReference>
<evidence type="ECO:0000313" key="2">
    <source>
        <dbReference type="EMBL" id="MFC6593104.1"/>
    </source>
</evidence>
<keyword evidence="4" id="KW-1185">Reference proteome</keyword>
<name>A0ABW1YJQ2_9DEIO</name>
<dbReference type="RefSeq" id="WP_380084186.1">
    <property type="nucleotide sequence ID" value="NZ_JBHSWD010000004.1"/>
</dbReference>
<reference evidence="2" key="3">
    <citation type="submission" date="2024-09" db="EMBL/GenBank/DDBJ databases">
        <authorList>
            <person name="Sun Q."/>
            <person name="Mori K."/>
        </authorList>
    </citation>
    <scope>NUCLEOTIDE SEQUENCE</scope>
    <source>
        <strain evidence="2">NBRC 112440</strain>
    </source>
</reference>
<comment type="caution">
    <text evidence="2">The sequence shown here is derived from an EMBL/GenBank/DDBJ whole genome shotgun (WGS) entry which is preliminary data.</text>
</comment>
<gene>
    <name evidence="1" type="ORF">ACFP81_14465</name>
    <name evidence="2" type="ORF">ACFP81_14520</name>
    <name evidence="3" type="ORF">ACFP81_14565</name>
</gene>
<evidence type="ECO:0000313" key="3">
    <source>
        <dbReference type="EMBL" id="MFC6593113.1"/>
    </source>
</evidence>
<evidence type="ECO:0000313" key="4">
    <source>
        <dbReference type="Proteomes" id="UP001596297"/>
    </source>
</evidence>
<organism evidence="2 4">
    <name type="scientific">Deinococcus lacus</name>
    <dbReference type="NCBI Taxonomy" id="392561"/>
    <lineage>
        <taxon>Bacteria</taxon>
        <taxon>Thermotogati</taxon>
        <taxon>Deinococcota</taxon>
        <taxon>Deinococci</taxon>
        <taxon>Deinococcales</taxon>
        <taxon>Deinococcaceae</taxon>
        <taxon>Deinococcus</taxon>
    </lineage>
</organism>
<accession>A0ABW1YJQ2</accession>
<sequence>MLKRREYPGRDGTQKTAHNLEVTIPEVGTGDIYLPEHKYTEFRALALSDGDQIELDLDANVFRGQINFGVASIRRSAVAAPAPVAAAVGRAG</sequence>
<dbReference type="EMBL" id="JBHSWD010000005">
    <property type="protein sequence ID" value="MFC6593113.1"/>
    <property type="molecule type" value="Genomic_DNA"/>
</dbReference>
<protein>
    <submittedName>
        <fullName evidence="2">Uncharacterized protein</fullName>
    </submittedName>
</protein>
<dbReference type="EMBL" id="JBHSWD010000004">
    <property type="protein sequence ID" value="MFC6593104.1"/>
    <property type="molecule type" value="Genomic_DNA"/>
</dbReference>